<dbReference type="Gene3D" id="1.10.10.60">
    <property type="entry name" value="Homeodomain-like"/>
    <property type="match status" value="1"/>
</dbReference>
<evidence type="ECO:0000256" key="4">
    <source>
        <dbReference type="ARBA" id="ARBA00023125"/>
    </source>
</evidence>
<reference evidence="8 9" key="1">
    <citation type="submission" date="2018-10" db="EMBL/GenBank/DDBJ databases">
        <title>Genomic Encyclopedia of Type Strains, Phase IV (KMG-IV): sequencing the most valuable type-strain genomes for metagenomic binning, comparative biology and taxonomic classification.</title>
        <authorList>
            <person name="Goeker M."/>
        </authorList>
    </citation>
    <scope>NUCLEOTIDE SEQUENCE [LARGE SCALE GENOMIC DNA]</scope>
    <source>
        <strain evidence="8 9">DSM 12769</strain>
    </source>
</reference>
<evidence type="ECO:0000313" key="8">
    <source>
        <dbReference type="EMBL" id="RLK50786.1"/>
    </source>
</evidence>
<dbReference type="SUPFAM" id="SSF52540">
    <property type="entry name" value="P-loop containing nucleoside triphosphate hydrolases"/>
    <property type="match status" value="1"/>
</dbReference>
<dbReference type="InterPro" id="IPR029016">
    <property type="entry name" value="GAF-like_dom_sf"/>
</dbReference>
<dbReference type="Gene3D" id="3.40.50.300">
    <property type="entry name" value="P-loop containing nucleotide triphosphate hydrolases"/>
    <property type="match status" value="1"/>
</dbReference>
<evidence type="ECO:0000259" key="7">
    <source>
        <dbReference type="PROSITE" id="PS50045"/>
    </source>
</evidence>
<protein>
    <submittedName>
        <fullName evidence="8">Fis family NifA subfamily transcriptional regulator</fullName>
    </submittedName>
</protein>
<dbReference type="Pfam" id="PF00158">
    <property type="entry name" value="Sigma54_activat"/>
    <property type="match status" value="1"/>
</dbReference>
<proteinExistence type="predicted"/>
<gene>
    <name evidence="8" type="ORF">DFR31_0693</name>
</gene>
<dbReference type="Pfam" id="PF01590">
    <property type="entry name" value="GAF"/>
    <property type="match status" value="1"/>
</dbReference>
<dbReference type="Pfam" id="PF25601">
    <property type="entry name" value="AAA_lid_14"/>
    <property type="match status" value="1"/>
</dbReference>
<sequence length="546" mass="60470">MAELMTTEQTDHDAPNQEALLLSEAASLLSRSLDPDTNIPAVLRLLSQLVGLNRGRVVLPDDSDDCCLRIRYAYGLRPEERARGTYRLGEGITGRVMQSAGPCIVQDVDSDADYLFRAVDRPTLPDETVCFIAVPIMLDGTAMGVLGCHRLRNRPRPFEADIHLLRILAAMIGQTLRIQALIRQHTAWLEDRNQSLRSALQRHGGQHGVLGESPMLREALDEAIQIAGSDATVMLLGESGTGKEKFARLIHTHSGRHEKPFICINCAAIPAQLLEAELFGHERGAFTGAVRGRAGKVEMAQGGTLFLDEIGDLGLELQAKLLRLLQERTVQRVGGDRDIPVDIRVITATHQDLQVAVNEGRFRLDLFYRLNVIPLRLPALRERTGDVVLLARHFLDRFNHQHTRNLNIGAGVLNRLQSYPWPGNIRQLENVLERAVLTARGHAISAEEIEHILHEESLIAERGKPAPPDEALSPAPLPGPTASAAMAGRPYQRVSETDVDRVMAALRQCRGNKTEAARLLGMSPRQLYYRLDKLGLRTPNQGNWSD</sequence>
<dbReference type="PRINTS" id="PR01590">
    <property type="entry name" value="HTHFIS"/>
</dbReference>
<evidence type="ECO:0000256" key="1">
    <source>
        <dbReference type="ARBA" id="ARBA00022741"/>
    </source>
</evidence>
<dbReference type="PROSITE" id="PS50045">
    <property type="entry name" value="SIGMA54_INTERACT_4"/>
    <property type="match status" value="1"/>
</dbReference>
<dbReference type="PROSITE" id="PS00688">
    <property type="entry name" value="SIGMA54_INTERACT_3"/>
    <property type="match status" value="1"/>
</dbReference>
<dbReference type="InterPro" id="IPR002078">
    <property type="entry name" value="Sigma_54_int"/>
</dbReference>
<keyword evidence="3" id="KW-0805">Transcription regulation</keyword>
<dbReference type="SUPFAM" id="SSF55781">
    <property type="entry name" value="GAF domain-like"/>
    <property type="match status" value="1"/>
</dbReference>
<dbReference type="Pfam" id="PF02954">
    <property type="entry name" value="HTH_8"/>
    <property type="match status" value="1"/>
</dbReference>
<dbReference type="InterPro" id="IPR025662">
    <property type="entry name" value="Sigma_54_int_dom_ATP-bd_1"/>
</dbReference>
<organism evidence="8 9">
    <name type="scientific">Alkalispirillum mobile</name>
    <dbReference type="NCBI Taxonomy" id="85925"/>
    <lineage>
        <taxon>Bacteria</taxon>
        <taxon>Pseudomonadati</taxon>
        <taxon>Pseudomonadota</taxon>
        <taxon>Gammaproteobacteria</taxon>
        <taxon>Chromatiales</taxon>
        <taxon>Ectothiorhodospiraceae</taxon>
        <taxon>Alkalispirillum</taxon>
    </lineage>
</organism>
<dbReference type="InterPro" id="IPR025943">
    <property type="entry name" value="Sigma_54_int_dom_ATP-bd_2"/>
</dbReference>
<dbReference type="EMBL" id="RCDA01000001">
    <property type="protein sequence ID" value="RLK50786.1"/>
    <property type="molecule type" value="Genomic_DNA"/>
</dbReference>
<dbReference type="FunFam" id="3.40.50.300:FF:000006">
    <property type="entry name" value="DNA-binding transcriptional regulator NtrC"/>
    <property type="match status" value="1"/>
</dbReference>
<evidence type="ECO:0000313" key="9">
    <source>
        <dbReference type="Proteomes" id="UP000275461"/>
    </source>
</evidence>
<dbReference type="InterPro" id="IPR027417">
    <property type="entry name" value="P-loop_NTPase"/>
</dbReference>
<feature type="domain" description="Sigma-54 factor interaction" evidence="7">
    <location>
        <begin position="209"/>
        <end position="437"/>
    </location>
</feature>
<dbReference type="InterPro" id="IPR025944">
    <property type="entry name" value="Sigma_54_int_dom_CS"/>
</dbReference>
<keyword evidence="1" id="KW-0547">Nucleotide-binding</keyword>
<keyword evidence="2" id="KW-0067">ATP-binding</keyword>
<dbReference type="CDD" id="cd00009">
    <property type="entry name" value="AAA"/>
    <property type="match status" value="1"/>
</dbReference>
<evidence type="ECO:0000256" key="5">
    <source>
        <dbReference type="ARBA" id="ARBA00023163"/>
    </source>
</evidence>
<dbReference type="PANTHER" id="PTHR32071:SF21">
    <property type="entry name" value="TRANSCRIPTIONAL REGULATORY PROTEIN FLGR"/>
    <property type="match status" value="1"/>
</dbReference>
<dbReference type="RefSeq" id="WP_245971075.1">
    <property type="nucleotide sequence ID" value="NZ_RCDA01000001.1"/>
</dbReference>
<keyword evidence="4" id="KW-0238">DNA-binding</keyword>
<dbReference type="InterPro" id="IPR003593">
    <property type="entry name" value="AAA+_ATPase"/>
</dbReference>
<dbReference type="PROSITE" id="PS00676">
    <property type="entry name" value="SIGMA54_INTERACT_2"/>
    <property type="match status" value="1"/>
</dbReference>
<comment type="caution">
    <text evidence="8">The sequence shown here is derived from an EMBL/GenBank/DDBJ whole genome shotgun (WGS) entry which is preliminary data.</text>
</comment>
<dbReference type="InterPro" id="IPR058031">
    <property type="entry name" value="AAA_lid_NorR"/>
</dbReference>
<dbReference type="PROSITE" id="PS00675">
    <property type="entry name" value="SIGMA54_INTERACT_1"/>
    <property type="match status" value="1"/>
</dbReference>
<keyword evidence="5" id="KW-0804">Transcription</keyword>
<dbReference type="SMART" id="SM00382">
    <property type="entry name" value="AAA"/>
    <property type="match status" value="1"/>
</dbReference>
<keyword evidence="9" id="KW-1185">Reference proteome</keyword>
<dbReference type="GO" id="GO:0006355">
    <property type="term" value="P:regulation of DNA-templated transcription"/>
    <property type="evidence" value="ECO:0007669"/>
    <property type="project" value="InterPro"/>
</dbReference>
<evidence type="ECO:0000256" key="2">
    <source>
        <dbReference type="ARBA" id="ARBA00022840"/>
    </source>
</evidence>
<dbReference type="PANTHER" id="PTHR32071">
    <property type="entry name" value="TRANSCRIPTIONAL REGULATORY PROTEIN"/>
    <property type="match status" value="1"/>
</dbReference>
<dbReference type="Gene3D" id="3.30.450.40">
    <property type="match status" value="1"/>
</dbReference>
<evidence type="ECO:0000256" key="6">
    <source>
        <dbReference type="SAM" id="MobiDB-lite"/>
    </source>
</evidence>
<dbReference type="InterPro" id="IPR003018">
    <property type="entry name" value="GAF"/>
</dbReference>
<evidence type="ECO:0000256" key="3">
    <source>
        <dbReference type="ARBA" id="ARBA00023015"/>
    </source>
</evidence>
<dbReference type="GO" id="GO:0005524">
    <property type="term" value="F:ATP binding"/>
    <property type="evidence" value="ECO:0007669"/>
    <property type="project" value="UniProtKB-KW"/>
</dbReference>
<dbReference type="GO" id="GO:0043565">
    <property type="term" value="F:sequence-specific DNA binding"/>
    <property type="evidence" value="ECO:0007669"/>
    <property type="project" value="InterPro"/>
</dbReference>
<dbReference type="Gene3D" id="1.10.8.60">
    <property type="match status" value="1"/>
</dbReference>
<dbReference type="InterPro" id="IPR009057">
    <property type="entry name" value="Homeodomain-like_sf"/>
</dbReference>
<dbReference type="Proteomes" id="UP000275461">
    <property type="component" value="Unassembled WGS sequence"/>
</dbReference>
<name>A0A498C960_9GAMM</name>
<dbReference type="InterPro" id="IPR002197">
    <property type="entry name" value="HTH_Fis"/>
</dbReference>
<dbReference type="SMART" id="SM00065">
    <property type="entry name" value="GAF"/>
    <property type="match status" value="1"/>
</dbReference>
<dbReference type="SUPFAM" id="SSF46689">
    <property type="entry name" value="Homeodomain-like"/>
    <property type="match status" value="1"/>
</dbReference>
<accession>A0A498C960</accession>
<dbReference type="AlphaFoldDB" id="A0A498C960"/>
<feature type="region of interest" description="Disordered" evidence="6">
    <location>
        <begin position="463"/>
        <end position="485"/>
    </location>
</feature>